<evidence type="ECO:0000313" key="2">
    <source>
        <dbReference type="EMBL" id="KAK1369310.1"/>
    </source>
</evidence>
<feature type="compositionally biased region" description="Basic and acidic residues" evidence="1">
    <location>
        <begin position="262"/>
        <end position="275"/>
    </location>
</feature>
<reference evidence="2" key="1">
    <citation type="submission" date="2023-02" db="EMBL/GenBank/DDBJ databases">
        <title>Genome of toxic invasive species Heracleum sosnowskyi carries increased number of genes despite the absence of recent whole-genome duplications.</title>
        <authorList>
            <person name="Schelkunov M."/>
            <person name="Shtratnikova V."/>
            <person name="Makarenko M."/>
            <person name="Klepikova A."/>
            <person name="Omelchenko D."/>
            <person name="Novikova G."/>
            <person name="Obukhova E."/>
            <person name="Bogdanov V."/>
            <person name="Penin A."/>
            <person name="Logacheva M."/>
        </authorList>
    </citation>
    <scope>NUCLEOTIDE SEQUENCE</scope>
    <source>
        <strain evidence="2">Hsosn_3</strain>
        <tissue evidence="2">Leaf</tissue>
    </source>
</reference>
<proteinExistence type="predicted"/>
<comment type="caution">
    <text evidence="2">The sequence shown here is derived from an EMBL/GenBank/DDBJ whole genome shotgun (WGS) entry which is preliminary data.</text>
</comment>
<sequence>MGQKDHGVKIPVLDRENCFHWKVKMRLHLMSMDEGYVECIAHGPHVPMKPNASIAQEHVGAPSTIPKLRSEWTPEDVIVVHKEKKAMNILFNGLDSDMFDNVINCSTTKEIWDTVQTICEGTEQVRENKMQLLIQQYEHFHFKSGESLNDTFSRFQKLLNGLKLYGRVYQVKDSNLKFLRALPKEWKPMTVSLRNTQEYKYFTLERLYGTLKTDELEMEQDEEIEKVQKKTGSVALVASGEKAEDMKEEDAETTPSQSACEGRAESRKCKGKMIEESEPSNQEEMDELDEHLAFLS</sequence>
<evidence type="ECO:0000256" key="1">
    <source>
        <dbReference type="SAM" id="MobiDB-lite"/>
    </source>
</evidence>
<dbReference type="PANTHER" id="PTHR34676:SF17">
    <property type="entry name" value="OS06G0684500 PROTEIN"/>
    <property type="match status" value="1"/>
</dbReference>
<dbReference type="Pfam" id="PF14223">
    <property type="entry name" value="Retrotran_gag_2"/>
    <property type="match status" value="1"/>
</dbReference>
<name>A0AAD8HNG3_9APIA</name>
<feature type="region of interest" description="Disordered" evidence="1">
    <location>
        <begin position="239"/>
        <end position="296"/>
    </location>
</feature>
<feature type="compositionally biased region" description="Acidic residues" evidence="1">
    <location>
        <begin position="276"/>
        <end position="289"/>
    </location>
</feature>
<dbReference type="Proteomes" id="UP001237642">
    <property type="component" value="Unassembled WGS sequence"/>
</dbReference>
<dbReference type="AlphaFoldDB" id="A0AAD8HNG3"/>
<protein>
    <recommendedName>
        <fullName evidence="4">Gag protein</fullName>
    </recommendedName>
</protein>
<dbReference type="EMBL" id="JAUIZM010000008">
    <property type="protein sequence ID" value="KAK1369310.1"/>
    <property type="molecule type" value="Genomic_DNA"/>
</dbReference>
<organism evidence="2 3">
    <name type="scientific">Heracleum sosnowskyi</name>
    <dbReference type="NCBI Taxonomy" id="360622"/>
    <lineage>
        <taxon>Eukaryota</taxon>
        <taxon>Viridiplantae</taxon>
        <taxon>Streptophyta</taxon>
        <taxon>Embryophyta</taxon>
        <taxon>Tracheophyta</taxon>
        <taxon>Spermatophyta</taxon>
        <taxon>Magnoliopsida</taxon>
        <taxon>eudicotyledons</taxon>
        <taxon>Gunneridae</taxon>
        <taxon>Pentapetalae</taxon>
        <taxon>asterids</taxon>
        <taxon>campanulids</taxon>
        <taxon>Apiales</taxon>
        <taxon>Apiaceae</taxon>
        <taxon>Apioideae</taxon>
        <taxon>apioid superclade</taxon>
        <taxon>Tordylieae</taxon>
        <taxon>Tordyliinae</taxon>
        <taxon>Heracleum</taxon>
    </lineage>
</organism>
<dbReference type="PANTHER" id="PTHR34676">
    <property type="entry name" value="DUF4219 DOMAIN-CONTAINING PROTEIN-RELATED"/>
    <property type="match status" value="1"/>
</dbReference>
<gene>
    <name evidence="2" type="ORF">POM88_035402</name>
</gene>
<keyword evidence="3" id="KW-1185">Reference proteome</keyword>
<evidence type="ECO:0000313" key="3">
    <source>
        <dbReference type="Proteomes" id="UP001237642"/>
    </source>
</evidence>
<evidence type="ECO:0008006" key="4">
    <source>
        <dbReference type="Google" id="ProtNLM"/>
    </source>
</evidence>
<reference evidence="2" key="2">
    <citation type="submission" date="2023-05" db="EMBL/GenBank/DDBJ databases">
        <authorList>
            <person name="Schelkunov M.I."/>
        </authorList>
    </citation>
    <scope>NUCLEOTIDE SEQUENCE</scope>
    <source>
        <strain evidence="2">Hsosn_3</strain>
        <tissue evidence="2">Leaf</tissue>
    </source>
</reference>
<accession>A0AAD8HNG3</accession>